<accession>A0A6C0F7B1</accession>
<dbReference type="Pfam" id="PF00535">
    <property type="entry name" value="Glycos_transf_2"/>
    <property type="match status" value="1"/>
</dbReference>
<dbReference type="InterPro" id="IPR029044">
    <property type="entry name" value="Nucleotide-diphossugar_trans"/>
</dbReference>
<dbReference type="AlphaFoldDB" id="A0A6C0F7B1"/>
<dbReference type="Gene3D" id="3.90.550.10">
    <property type="entry name" value="Spore Coat Polysaccharide Biosynthesis Protein SpsA, Chain A"/>
    <property type="match status" value="1"/>
</dbReference>
<dbReference type="EMBL" id="MN738807">
    <property type="protein sequence ID" value="QHT37707.1"/>
    <property type="molecule type" value="Genomic_DNA"/>
</dbReference>
<dbReference type="SUPFAM" id="SSF53448">
    <property type="entry name" value="Nucleotide-diphospho-sugar transferases"/>
    <property type="match status" value="2"/>
</dbReference>
<feature type="domain" description="Glycosyltransferase 2-like" evidence="1">
    <location>
        <begin position="246"/>
        <end position="395"/>
    </location>
</feature>
<evidence type="ECO:0000313" key="2">
    <source>
        <dbReference type="EMBL" id="QHT37707.1"/>
    </source>
</evidence>
<dbReference type="GO" id="GO:0016758">
    <property type="term" value="F:hexosyltransferase activity"/>
    <property type="evidence" value="ECO:0007669"/>
    <property type="project" value="UniProtKB-ARBA"/>
</dbReference>
<dbReference type="Gene3D" id="3.90.550.20">
    <property type="match status" value="1"/>
</dbReference>
<protein>
    <recommendedName>
        <fullName evidence="1">Glycosyltransferase 2-like domain-containing protein</fullName>
    </recommendedName>
</protein>
<sequence length="485" mass="56005">MSKIPKIIHQLWIGPKTPPTKFMDTWKNIHEPLGFQYIRWTEAELQKRGFKTQLGHKINDMNELNGKADILRWELLYEYGGLFVDADSICIEPFTDLLSLNKSFAGYENEQVRAAGWANQEYSDVLAPTHPLIATGTMAFPPKHELPRLAIEWIKNNPVAYNITQQRAWRTVGPGLLTRLYFSRKWKDITILPSYYFLPIHASGLEYKQHGIVFAYQEWGSTKNNYELMNQISLPKQFLKPTENVSILISSLNTKAIHIKECLESIKNQLGYYNFEIIWINDGSDAIHTMILKKLLEEFRKTTRFCKVVYSENDGNKGIGFTLNKGVLMCSNEIIIKMDSDDIMVTDRAIKQVEFMKTHTEIAICGGQIQMFHDNGPMATKSMHPSITWEEYKKKQSHWFINHPTVCYRKSCIIKAGNYNKELKQMAEDFELELRMLKTFGKIHNLPDTLLYYRLHPGQITHAGGKGGSAYWNGIRNNIIKNIIG</sequence>
<dbReference type="PANTHER" id="PTHR22916">
    <property type="entry name" value="GLYCOSYLTRANSFERASE"/>
    <property type="match status" value="1"/>
</dbReference>
<dbReference type="InterPro" id="IPR001173">
    <property type="entry name" value="Glyco_trans_2-like"/>
</dbReference>
<reference evidence="2" key="1">
    <citation type="journal article" date="2020" name="Nature">
        <title>Giant virus diversity and host interactions through global metagenomics.</title>
        <authorList>
            <person name="Schulz F."/>
            <person name="Roux S."/>
            <person name="Paez-Espino D."/>
            <person name="Jungbluth S."/>
            <person name="Walsh D.A."/>
            <person name="Denef V.J."/>
            <person name="McMahon K.D."/>
            <person name="Konstantinidis K.T."/>
            <person name="Eloe-Fadrosh E.A."/>
            <person name="Kyrpides N.C."/>
            <person name="Woyke T."/>
        </authorList>
    </citation>
    <scope>NUCLEOTIDE SEQUENCE</scope>
    <source>
        <strain evidence="2">GVMAG-S-ERX555997-44</strain>
    </source>
</reference>
<name>A0A6C0F7B1_9ZZZZ</name>
<dbReference type="Pfam" id="PF04488">
    <property type="entry name" value="Gly_transf_sug"/>
    <property type="match status" value="1"/>
</dbReference>
<proteinExistence type="predicted"/>
<evidence type="ECO:0000259" key="1">
    <source>
        <dbReference type="Pfam" id="PF00535"/>
    </source>
</evidence>
<organism evidence="2">
    <name type="scientific">viral metagenome</name>
    <dbReference type="NCBI Taxonomy" id="1070528"/>
    <lineage>
        <taxon>unclassified sequences</taxon>
        <taxon>metagenomes</taxon>
        <taxon>organismal metagenomes</taxon>
    </lineage>
</organism>
<dbReference type="PANTHER" id="PTHR22916:SF3">
    <property type="entry name" value="UDP-GLCNAC:BETAGAL BETA-1,3-N-ACETYLGLUCOSAMINYLTRANSFERASE-LIKE PROTEIN 1"/>
    <property type="match status" value="1"/>
</dbReference>
<dbReference type="InterPro" id="IPR007577">
    <property type="entry name" value="GlycoTrfase_DXD_sugar-bd_CS"/>
</dbReference>